<protein>
    <recommendedName>
        <fullName evidence="3">Pentapeptide repeat family protein</fullName>
    </recommendedName>
</protein>
<dbReference type="KEGG" id="mvc:MSVAZ_0628"/>
<gene>
    <name evidence="1" type="ORF">MSVAZ_0628</name>
</gene>
<dbReference type="PATRIC" id="fig|1434123.4.peg.708"/>
<reference evidence="1 2" key="1">
    <citation type="submission" date="2014-07" db="EMBL/GenBank/DDBJ databases">
        <title>Methanogenic archaea and the global carbon cycle.</title>
        <authorList>
            <person name="Henriksen J.R."/>
            <person name="Luke J."/>
            <person name="Reinhart S."/>
            <person name="Benedict M.N."/>
            <person name="Youngblut N.D."/>
            <person name="Metcalf M.E."/>
            <person name="Whitaker R.J."/>
            <person name="Metcalf W.W."/>
        </authorList>
    </citation>
    <scope>NUCLEOTIDE SEQUENCE [LARGE SCALE GENOMIC DNA]</scope>
    <source>
        <strain evidence="1 2">Z-761</strain>
    </source>
</reference>
<dbReference type="Gene3D" id="2.160.20.80">
    <property type="entry name" value="E3 ubiquitin-protein ligase SopA"/>
    <property type="match status" value="1"/>
</dbReference>
<sequence length="76" mass="8192">MDIPERKDLLGANLEGADLIEANLEGANLEGANLEGAQHLSLDPLSTVKTLHNAKLDNELLITLKKKCPALFKVSD</sequence>
<dbReference type="AlphaFoldDB" id="A0A0E3Q398"/>
<keyword evidence="2" id="KW-1185">Reference proteome</keyword>
<evidence type="ECO:0008006" key="3">
    <source>
        <dbReference type="Google" id="ProtNLM"/>
    </source>
</evidence>
<dbReference type="GeneID" id="60595032"/>
<evidence type="ECO:0000313" key="2">
    <source>
        <dbReference type="Proteomes" id="UP000033096"/>
    </source>
</evidence>
<evidence type="ECO:0000313" key="1">
    <source>
        <dbReference type="EMBL" id="AKB42897.1"/>
    </source>
</evidence>
<dbReference type="RefSeq" id="WP_048118033.1">
    <property type="nucleotide sequence ID" value="NZ_CP009520.1"/>
</dbReference>
<dbReference type="HOGENOM" id="CLU_181217_0_0_2"/>
<name>A0A0E3Q398_9EURY</name>
<dbReference type="SUPFAM" id="SSF141571">
    <property type="entry name" value="Pentapeptide repeat-like"/>
    <property type="match status" value="1"/>
</dbReference>
<proteinExistence type="predicted"/>
<accession>A0A0E3Q398</accession>
<dbReference type="Pfam" id="PF00805">
    <property type="entry name" value="Pentapeptide"/>
    <property type="match status" value="1"/>
</dbReference>
<dbReference type="InterPro" id="IPR001646">
    <property type="entry name" value="5peptide_repeat"/>
</dbReference>
<organism evidence="1 2">
    <name type="scientific">Methanosarcina vacuolata Z-761</name>
    <dbReference type="NCBI Taxonomy" id="1434123"/>
    <lineage>
        <taxon>Archaea</taxon>
        <taxon>Methanobacteriati</taxon>
        <taxon>Methanobacteriota</taxon>
        <taxon>Stenosarchaea group</taxon>
        <taxon>Methanomicrobia</taxon>
        <taxon>Methanosarcinales</taxon>
        <taxon>Methanosarcinaceae</taxon>
        <taxon>Methanosarcina</taxon>
    </lineage>
</organism>
<dbReference type="Proteomes" id="UP000033096">
    <property type="component" value="Chromosome"/>
</dbReference>
<dbReference type="EMBL" id="CP009520">
    <property type="protein sequence ID" value="AKB42897.1"/>
    <property type="molecule type" value="Genomic_DNA"/>
</dbReference>